<comment type="similarity">
    <text evidence="1">Belongs to the ABC transporter superfamily.</text>
</comment>
<name>A0A518DD06_9BACT</name>
<evidence type="ECO:0000256" key="2">
    <source>
        <dbReference type="ARBA" id="ARBA00022448"/>
    </source>
</evidence>
<dbReference type="GO" id="GO:0140359">
    <property type="term" value="F:ABC-type transporter activity"/>
    <property type="evidence" value="ECO:0007669"/>
    <property type="project" value="InterPro"/>
</dbReference>
<dbReference type="InterPro" id="IPR050683">
    <property type="entry name" value="Bact_Polysacc_Export_ATP-bd"/>
</dbReference>
<evidence type="ECO:0000313" key="7">
    <source>
        <dbReference type="Proteomes" id="UP000317429"/>
    </source>
</evidence>
<dbReference type="PROSITE" id="PS50893">
    <property type="entry name" value="ABC_TRANSPORTER_2"/>
    <property type="match status" value="1"/>
</dbReference>
<dbReference type="Pfam" id="PF00005">
    <property type="entry name" value="ABC_tran"/>
    <property type="match status" value="1"/>
</dbReference>
<organism evidence="6 7">
    <name type="scientific">Pirellulimonas nuda</name>
    <dbReference type="NCBI Taxonomy" id="2528009"/>
    <lineage>
        <taxon>Bacteria</taxon>
        <taxon>Pseudomonadati</taxon>
        <taxon>Planctomycetota</taxon>
        <taxon>Planctomycetia</taxon>
        <taxon>Pirellulales</taxon>
        <taxon>Lacipirellulaceae</taxon>
        <taxon>Pirellulimonas</taxon>
    </lineage>
</organism>
<keyword evidence="2" id="KW-0813">Transport</keyword>
<dbReference type="CDD" id="cd03220">
    <property type="entry name" value="ABC_KpsT_Wzt"/>
    <property type="match status" value="1"/>
</dbReference>
<evidence type="ECO:0000259" key="5">
    <source>
        <dbReference type="PROSITE" id="PS50893"/>
    </source>
</evidence>
<dbReference type="InterPro" id="IPR003439">
    <property type="entry name" value="ABC_transporter-like_ATP-bd"/>
</dbReference>
<dbReference type="Gene3D" id="2.70.50.60">
    <property type="entry name" value="abc- transporter (atp binding component) like domain"/>
    <property type="match status" value="1"/>
</dbReference>
<keyword evidence="4 6" id="KW-0067">ATP-binding</keyword>
<dbReference type="SMART" id="SM00382">
    <property type="entry name" value="AAA"/>
    <property type="match status" value="1"/>
</dbReference>
<dbReference type="PANTHER" id="PTHR46743">
    <property type="entry name" value="TEICHOIC ACIDS EXPORT ATP-BINDING PROTEIN TAGH"/>
    <property type="match status" value="1"/>
</dbReference>
<dbReference type="InterPro" id="IPR027417">
    <property type="entry name" value="P-loop_NTPase"/>
</dbReference>
<dbReference type="SUPFAM" id="SSF52540">
    <property type="entry name" value="P-loop containing nucleoside triphosphate hydrolases"/>
    <property type="match status" value="1"/>
</dbReference>
<reference evidence="6 7" key="1">
    <citation type="submission" date="2019-02" db="EMBL/GenBank/DDBJ databases">
        <title>Deep-cultivation of Planctomycetes and their phenomic and genomic characterization uncovers novel biology.</title>
        <authorList>
            <person name="Wiegand S."/>
            <person name="Jogler M."/>
            <person name="Boedeker C."/>
            <person name="Pinto D."/>
            <person name="Vollmers J."/>
            <person name="Rivas-Marin E."/>
            <person name="Kohn T."/>
            <person name="Peeters S.H."/>
            <person name="Heuer A."/>
            <person name="Rast P."/>
            <person name="Oberbeckmann S."/>
            <person name="Bunk B."/>
            <person name="Jeske O."/>
            <person name="Meyerdierks A."/>
            <person name="Storesund J.E."/>
            <person name="Kallscheuer N."/>
            <person name="Luecker S."/>
            <person name="Lage O.M."/>
            <person name="Pohl T."/>
            <person name="Merkel B.J."/>
            <person name="Hornburger P."/>
            <person name="Mueller R.-W."/>
            <person name="Bruemmer F."/>
            <person name="Labrenz M."/>
            <person name="Spormann A.M."/>
            <person name="Op den Camp H."/>
            <person name="Overmann J."/>
            <person name="Amann R."/>
            <person name="Jetten M.S.M."/>
            <person name="Mascher T."/>
            <person name="Medema M.H."/>
            <person name="Devos D.P."/>
            <person name="Kaster A.-K."/>
            <person name="Ovreas L."/>
            <person name="Rohde M."/>
            <person name="Galperin M.Y."/>
            <person name="Jogler C."/>
        </authorList>
    </citation>
    <scope>NUCLEOTIDE SEQUENCE [LARGE SCALE GENOMIC DNA]</scope>
    <source>
        <strain evidence="6 7">Pla175</strain>
    </source>
</reference>
<keyword evidence="7" id="KW-1185">Reference proteome</keyword>
<dbReference type="AlphaFoldDB" id="A0A518DD06"/>
<dbReference type="GO" id="GO:0005524">
    <property type="term" value="F:ATP binding"/>
    <property type="evidence" value="ECO:0007669"/>
    <property type="project" value="UniProtKB-KW"/>
</dbReference>
<dbReference type="Pfam" id="PF14524">
    <property type="entry name" value="Wzt_C"/>
    <property type="match status" value="1"/>
</dbReference>
<dbReference type="EMBL" id="CP036291">
    <property type="protein sequence ID" value="QDU89333.1"/>
    <property type="molecule type" value="Genomic_DNA"/>
</dbReference>
<dbReference type="InterPro" id="IPR029439">
    <property type="entry name" value="Wzt_C"/>
</dbReference>
<dbReference type="PANTHER" id="PTHR46743:SF2">
    <property type="entry name" value="TEICHOIC ACIDS EXPORT ATP-BINDING PROTEIN TAGH"/>
    <property type="match status" value="1"/>
</dbReference>
<sequence length="442" mass="48847">MTQPIISVENLGKAYRLGQREEKYPTFRDALVGAAKAPLRRFRNLSGGGGEEELFWALKDVSFEVQQGEVVGIIGRNGAGKSTLLKVLSRITEPTTGRAVLRGRVASLLEVGTGFHPELTGRENIYLNGSILGMKKREIDRKFEEIVAFAEVERFLDTPVKRYSSGMYVRLAFAVAAHLDPEILIVDEVLAVGDAQFQEKCLGKMQEVSEGGGRTVLFVSHNMAAVRRLCNRCIVLTDGEIEVVGQTADAIDRYLMGSQRNASKAVARCSDQGSRAAIQISEVKVCNQLGDPTARVRSGDDVYLSITTSSSKSLDQAELITRITDGAGNLTTTLNTRLTLPYQRIEEGKTTWQCHIQHLYLTEGVYHVSVAAKDELKTWDSQDSCVEFEIEGSVNEKLAKNPMRRFGFLLPPHEWKLDICNDSTDSDGEVSGQQLCQPRTEL</sequence>
<dbReference type="Gene3D" id="3.40.50.300">
    <property type="entry name" value="P-loop containing nucleotide triphosphate hydrolases"/>
    <property type="match status" value="1"/>
</dbReference>
<gene>
    <name evidence="6" type="primary">tagH</name>
    <name evidence="6" type="ORF">Pla175_27220</name>
</gene>
<protein>
    <submittedName>
        <fullName evidence="6">Teichoic acids export ATP-binding protein TagH</fullName>
    </submittedName>
</protein>
<dbReference type="InterPro" id="IPR015860">
    <property type="entry name" value="ABC_transpr_TagH-like"/>
</dbReference>
<dbReference type="GO" id="GO:0016887">
    <property type="term" value="F:ATP hydrolysis activity"/>
    <property type="evidence" value="ECO:0007669"/>
    <property type="project" value="InterPro"/>
</dbReference>
<accession>A0A518DD06</accession>
<dbReference type="KEGG" id="pnd:Pla175_27220"/>
<evidence type="ECO:0000256" key="4">
    <source>
        <dbReference type="ARBA" id="ARBA00022840"/>
    </source>
</evidence>
<dbReference type="InterPro" id="IPR003593">
    <property type="entry name" value="AAA+_ATPase"/>
</dbReference>
<evidence type="ECO:0000256" key="3">
    <source>
        <dbReference type="ARBA" id="ARBA00022741"/>
    </source>
</evidence>
<evidence type="ECO:0000256" key="1">
    <source>
        <dbReference type="ARBA" id="ARBA00005417"/>
    </source>
</evidence>
<feature type="domain" description="ABC transporter" evidence="5">
    <location>
        <begin position="40"/>
        <end position="263"/>
    </location>
</feature>
<proteinExistence type="inferred from homology"/>
<dbReference type="Proteomes" id="UP000317429">
    <property type="component" value="Chromosome"/>
</dbReference>
<dbReference type="RefSeq" id="WP_197526793.1">
    <property type="nucleotide sequence ID" value="NZ_CP036291.1"/>
</dbReference>
<keyword evidence="3" id="KW-0547">Nucleotide-binding</keyword>
<evidence type="ECO:0000313" key="6">
    <source>
        <dbReference type="EMBL" id="QDU89333.1"/>
    </source>
</evidence>
<dbReference type="GO" id="GO:0016020">
    <property type="term" value="C:membrane"/>
    <property type="evidence" value="ECO:0007669"/>
    <property type="project" value="InterPro"/>
</dbReference>